<dbReference type="Proteomes" id="UP001163798">
    <property type="component" value="Unassembled WGS sequence"/>
</dbReference>
<feature type="compositionally biased region" description="Low complexity" evidence="1">
    <location>
        <begin position="59"/>
        <end position="76"/>
    </location>
</feature>
<proteinExistence type="predicted"/>
<name>A0AA38U5D2_9AGAR</name>
<evidence type="ECO:0000313" key="2">
    <source>
        <dbReference type="EMBL" id="KAJ3789390.1"/>
    </source>
</evidence>
<keyword evidence="3" id="KW-1185">Reference proteome</keyword>
<accession>A0AA38U5D2</accession>
<gene>
    <name evidence="2" type="ORF">GGU10DRAFT_404753</name>
</gene>
<dbReference type="AlphaFoldDB" id="A0AA38U5D2"/>
<reference evidence="2" key="1">
    <citation type="submission" date="2022-08" db="EMBL/GenBank/DDBJ databases">
        <authorList>
            <consortium name="DOE Joint Genome Institute"/>
            <person name="Min B."/>
            <person name="Riley R."/>
            <person name="Sierra-Patev S."/>
            <person name="Naranjo-Ortiz M."/>
            <person name="Looney B."/>
            <person name="Konkel Z."/>
            <person name="Slot J.C."/>
            <person name="Sakamoto Y."/>
            <person name="Steenwyk J.L."/>
            <person name="Rokas A."/>
            <person name="Carro J."/>
            <person name="Camarero S."/>
            <person name="Ferreira P."/>
            <person name="Molpeceres G."/>
            <person name="Ruiz-Duenas F.J."/>
            <person name="Serrano A."/>
            <person name="Henrissat B."/>
            <person name="Drula E."/>
            <person name="Hughes K.W."/>
            <person name="Mata J.L."/>
            <person name="Ishikawa N.K."/>
            <person name="Vargas-Isla R."/>
            <person name="Ushijima S."/>
            <person name="Smith C.A."/>
            <person name="Ahrendt S."/>
            <person name="Andreopoulos W."/>
            <person name="He G."/>
            <person name="Labutti K."/>
            <person name="Lipzen A."/>
            <person name="Ng V."/>
            <person name="Sandor L."/>
            <person name="Barry K."/>
            <person name="Martinez A.T."/>
            <person name="Xiao Y."/>
            <person name="Gibbons J.G."/>
            <person name="Terashima K."/>
            <person name="Hibbett D.S."/>
            <person name="Grigoriev I.V."/>
        </authorList>
    </citation>
    <scope>NUCLEOTIDE SEQUENCE</scope>
    <source>
        <strain evidence="2">TFB10291</strain>
    </source>
</reference>
<feature type="region of interest" description="Disordered" evidence="1">
    <location>
        <begin position="39"/>
        <end position="76"/>
    </location>
</feature>
<sequence length="294" mass="33241">MSTASTSTLVFSPSVSSSKSFTPPEFEVAKYHRVSFDENIEPKSYQRPHQAHERPETPTSSVPSLSTCGSSSTASSPAPSFECADFPLWSVSPSSVKSMYSTKARRLESKPVQQHNSSRHAKAHQVQRMDWPGSHHLTEDDFPVDQDKLKPQTFISAFEPRVRTHTLNGDFIRHPETDENSKLVYYMQRTGSHPTQPLQSKPNDISSYRKTGPKLSSKLNGLTTNNHITSFEINPAHDPRDWMVEKTTQWTIRRDDNEAIEKPIPSLDSKNSTRTPEPPRPLGLFLHRFSMLVI</sequence>
<evidence type="ECO:0000256" key="1">
    <source>
        <dbReference type="SAM" id="MobiDB-lite"/>
    </source>
</evidence>
<feature type="region of interest" description="Disordered" evidence="1">
    <location>
        <begin position="1"/>
        <end position="22"/>
    </location>
</feature>
<protein>
    <submittedName>
        <fullName evidence="2">Uncharacterized protein</fullName>
    </submittedName>
</protein>
<evidence type="ECO:0000313" key="3">
    <source>
        <dbReference type="Proteomes" id="UP001163798"/>
    </source>
</evidence>
<feature type="region of interest" description="Disordered" evidence="1">
    <location>
        <begin position="255"/>
        <end position="279"/>
    </location>
</feature>
<dbReference type="EMBL" id="MU793261">
    <property type="protein sequence ID" value="KAJ3789390.1"/>
    <property type="molecule type" value="Genomic_DNA"/>
</dbReference>
<organism evidence="2 3">
    <name type="scientific">Lentinula aff. detonsa</name>
    <dbReference type="NCBI Taxonomy" id="2804958"/>
    <lineage>
        <taxon>Eukaryota</taxon>
        <taxon>Fungi</taxon>
        <taxon>Dikarya</taxon>
        <taxon>Basidiomycota</taxon>
        <taxon>Agaricomycotina</taxon>
        <taxon>Agaricomycetes</taxon>
        <taxon>Agaricomycetidae</taxon>
        <taxon>Agaricales</taxon>
        <taxon>Marasmiineae</taxon>
        <taxon>Omphalotaceae</taxon>
        <taxon>Lentinula</taxon>
    </lineage>
</organism>
<comment type="caution">
    <text evidence="2">The sequence shown here is derived from an EMBL/GenBank/DDBJ whole genome shotgun (WGS) entry which is preliminary data.</text>
</comment>